<evidence type="ECO:0000313" key="3">
    <source>
        <dbReference type="Proteomes" id="UP000198386"/>
    </source>
</evidence>
<sequence length="191" mass="20189">MRPARAIAATGSLAVLLTATVAGTAAAQPPEKGTIDDSFTRVEEDFCGSGQDVEIATTVQGRYQVTLHGPDGVPYYLESLRVEETLTLLGDEPRVIASSVDRVLNKDLHVVQEGDGTLTIAFLATGASTLYDAEGTPIARNPGQIRQTINIDLNGTPDDPTDDDVTLVSVDKESTGRSDDYCEALLPLLGS</sequence>
<dbReference type="AlphaFoldDB" id="A0A239E683"/>
<keyword evidence="3" id="KW-1185">Reference proteome</keyword>
<gene>
    <name evidence="2" type="ORF">SAMN04488107_2378</name>
</gene>
<name>A0A239E683_9ACTN</name>
<protein>
    <submittedName>
        <fullName evidence="2">Uncharacterized protein</fullName>
    </submittedName>
</protein>
<evidence type="ECO:0000256" key="1">
    <source>
        <dbReference type="SAM" id="SignalP"/>
    </source>
</evidence>
<proteinExistence type="predicted"/>
<dbReference type="RefSeq" id="WP_141233777.1">
    <property type="nucleotide sequence ID" value="NZ_FZOH01000004.1"/>
</dbReference>
<feature type="signal peptide" evidence="1">
    <location>
        <begin position="1"/>
        <end position="27"/>
    </location>
</feature>
<keyword evidence="1" id="KW-0732">Signal</keyword>
<feature type="chain" id="PRO_5013212397" evidence="1">
    <location>
        <begin position="28"/>
        <end position="191"/>
    </location>
</feature>
<reference evidence="3" key="1">
    <citation type="submission" date="2017-06" db="EMBL/GenBank/DDBJ databases">
        <authorList>
            <person name="Varghese N."/>
            <person name="Submissions S."/>
        </authorList>
    </citation>
    <scope>NUCLEOTIDE SEQUENCE [LARGE SCALE GENOMIC DNA]</scope>
    <source>
        <strain evidence="3">DSM 45423</strain>
    </source>
</reference>
<dbReference type="EMBL" id="FZOH01000004">
    <property type="protein sequence ID" value="SNS39533.1"/>
    <property type="molecule type" value="Genomic_DNA"/>
</dbReference>
<dbReference type="Proteomes" id="UP000198386">
    <property type="component" value="Unassembled WGS sequence"/>
</dbReference>
<dbReference type="OrthoDB" id="3788955at2"/>
<evidence type="ECO:0000313" key="2">
    <source>
        <dbReference type="EMBL" id="SNS39533.1"/>
    </source>
</evidence>
<accession>A0A239E683</accession>
<organism evidence="2 3">
    <name type="scientific">Geodermatophilus saharensis</name>
    <dbReference type="NCBI Taxonomy" id="1137994"/>
    <lineage>
        <taxon>Bacteria</taxon>
        <taxon>Bacillati</taxon>
        <taxon>Actinomycetota</taxon>
        <taxon>Actinomycetes</taxon>
        <taxon>Geodermatophilales</taxon>
        <taxon>Geodermatophilaceae</taxon>
        <taxon>Geodermatophilus</taxon>
    </lineage>
</organism>